<dbReference type="PROSITE" id="PS51257">
    <property type="entry name" value="PROKAR_LIPOPROTEIN"/>
    <property type="match status" value="1"/>
</dbReference>
<accession>A0ABW2T2D6</accession>
<sequence length="374" mass="40454">MSRTRYPRNLPAVALAAGLALAVSACGGEAADTAAPAASASSAQLNPNADLSKQSITISVWDGYTPKELATEVKEKLKTELKVTLHDTNEVIMAKLTGGADTGLDVAFVSGQYAQALNEAGLLEPLHPELIPNLANLYPEAKELSYDKGNVFSVPYTWGTTGICYRTDLVKTAPTSWNDLLNPPEEAVKKVTMMTTERWLALPAIKALGYSVNTKSDEEIAKVKEALLKAKPKLLAYDDTTFGERLKTGEAVMVEAWDGWCPTTEKNIKFVVPKEGSDLWVDTMVVLKSSKNKEAAHAFINYILDPKVHGWAAENILYKVPNKAAMDAMNAELKAANAPLQMSPSDLLKGESIIDLGEDSLKFTRLATEVAAQQ</sequence>
<gene>
    <name evidence="6" type="ORF">ACFQVD_22100</name>
</gene>
<organism evidence="6 7">
    <name type="scientific">Streptosporangium amethystogenes subsp. fukuiense</name>
    <dbReference type="NCBI Taxonomy" id="698418"/>
    <lineage>
        <taxon>Bacteria</taxon>
        <taxon>Bacillati</taxon>
        <taxon>Actinomycetota</taxon>
        <taxon>Actinomycetes</taxon>
        <taxon>Streptosporangiales</taxon>
        <taxon>Streptosporangiaceae</taxon>
        <taxon>Streptosporangium</taxon>
    </lineage>
</organism>
<keyword evidence="7" id="KW-1185">Reference proteome</keyword>
<evidence type="ECO:0000256" key="1">
    <source>
        <dbReference type="ARBA" id="ARBA00004418"/>
    </source>
</evidence>
<dbReference type="PRINTS" id="PR00909">
    <property type="entry name" value="SPERMDNBNDNG"/>
</dbReference>
<reference evidence="7" key="1">
    <citation type="journal article" date="2019" name="Int. J. Syst. Evol. Microbiol.">
        <title>The Global Catalogue of Microorganisms (GCM) 10K type strain sequencing project: providing services to taxonomists for standard genome sequencing and annotation.</title>
        <authorList>
            <consortium name="The Broad Institute Genomics Platform"/>
            <consortium name="The Broad Institute Genome Sequencing Center for Infectious Disease"/>
            <person name="Wu L."/>
            <person name="Ma J."/>
        </authorList>
    </citation>
    <scope>NUCLEOTIDE SEQUENCE [LARGE SCALE GENOMIC DNA]</scope>
    <source>
        <strain evidence="7">JCM 10083</strain>
    </source>
</reference>
<evidence type="ECO:0000256" key="3">
    <source>
        <dbReference type="ARBA" id="ARBA00022729"/>
    </source>
</evidence>
<dbReference type="InterPro" id="IPR001188">
    <property type="entry name" value="Sperm_putr-bd"/>
</dbReference>
<dbReference type="PANTHER" id="PTHR30222">
    <property type="entry name" value="SPERMIDINE/PUTRESCINE-BINDING PERIPLASMIC PROTEIN"/>
    <property type="match status" value="1"/>
</dbReference>
<protein>
    <submittedName>
        <fullName evidence="6">Spermidine/putrescine ABC transporter substrate-binding protein</fullName>
    </submittedName>
</protein>
<proteinExistence type="predicted"/>
<comment type="subcellular location">
    <subcellularLocation>
        <location evidence="1">Periplasm</location>
    </subcellularLocation>
</comment>
<dbReference type="RefSeq" id="WP_343971983.1">
    <property type="nucleotide sequence ID" value="NZ_BAAAGK010000090.1"/>
</dbReference>
<evidence type="ECO:0000256" key="2">
    <source>
        <dbReference type="ARBA" id="ARBA00022448"/>
    </source>
</evidence>
<feature type="signal peptide" evidence="5">
    <location>
        <begin position="1"/>
        <end position="30"/>
    </location>
</feature>
<keyword evidence="4" id="KW-0574">Periplasm</keyword>
<dbReference type="Proteomes" id="UP001596514">
    <property type="component" value="Unassembled WGS sequence"/>
</dbReference>
<dbReference type="PANTHER" id="PTHR30222:SF17">
    <property type="entry name" value="SPERMIDINE_PUTRESCINE-BINDING PERIPLASMIC PROTEIN"/>
    <property type="match status" value="1"/>
</dbReference>
<dbReference type="Gene3D" id="3.40.190.10">
    <property type="entry name" value="Periplasmic binding protein-like II"/>
    <property type="match status" value="2"/>
</dbReference>
<dbReference type="SUPFAM" id="SSF53850">
    <property type="entry name" value="Periplasmic binding protein-like II"/>
    <property type="match status" value="1"/>
</dbReference>
<comment type="caution">
    <text evidence="6">The sequence shown here is derived from an EMBL/GenBank/DDBJ whole genome shotgun (WGS) entry which is preliminary data.</text>
</comment>
<dbReference type="Pfam" id="PF13416">
    <property type="entry name" value="SBP_bac_8"/>
    <property type="match status" value="1"/>
</dbReference>
<evidence type="ECO:0000256" key="5">
    <source>
        <dbReference type="SAM" id="SignalP"/>
    </source>
</evidence>
<name>A0ABW2T2D6_9ACTN</name>
<evidence type="ECO:0000256" key="4">
    <source>
        <dbReference type="ARBA" id="ARBA00022764"/>
    </source>
</evidence>
<keyword evidence="3 5" id="KW-0732">Signal</keyword>
<dbReference type="InterPro" id="IPR006059">
    <property type="entry name" value="SBP"/>
</dbReference>
<evidence type="ECO:0000313" key="6">
    <source>
        <dbReference type="EMBL" id="MFC7602800.1"/>
    </source>
</evidence>
<keyword evidence="2" id="KW-0813">Transport</keyword>
<evidence type="ECO:0000313" key="7">
    <source>
        <dbReference type="Proteomes" id="UP001596514"/>
    </source>
</evidence>
<dbReference type="CDD" id="cd13590">
    <property type="entry name" value="PBP2_PotD_PotF_like"/>
    <property type="match status" value="1"/>
</dbReference>
<dbReference type="EMBL" id="JBHTEE010000001">
    <property type="protein sequence ID" value="MFC7602800.1"/>
    <property type="molecule type" value="Genomic_DNA"/>
</dbReference>
<feature type="chain" id="PRO_5047226295" evidence="5">
    <location>
        <begin position="31"/>
        <end position="374"/>
    </location>
</feature>